<accession>A0ABU7P8G4</accession>
<dbReference type="EMBL" id="JAZEWV010000005">
    <property type="protein sequence ID" value="MEE4542105.1"/>
    <property type="molecule type" value="Genomic_DNA"/>
</dbReference>
<name>A0ABU7P8G4_9ACTN</name>
<evidence type="ECO:0000256" key="2">
    <source>
        <dbReference type="SAM" id="SignalP"/>
    </source>
</evidence>
<keyword evidence="4" id="KW-1185">Reference proteome</keyword>
<dbReference type="PROSITE" id="PS51257">
    <property type="entry name" value="PROKAR_LIPOPROTEIN"/>
    <property type="match status" value="1"/>
</dbReference>
<keyword evidence="2" id="KW-0732">Signal</keyword>
<feature type="chain" id="PRO_5045609164" description="Lipoprotein" evidence="2">
    <location>
        <begin position="21"/>
        <end position="282"/>
    </location>
</feature>
<proteinExistence type="predicted"/>
<gene>
    <name evidence="3" type="ORF">V2S66_09025</name>
</gene>
<feature type="signal peptide" evidence="2">
    <location>
        <begin position="1"/>
        <end position="20"/>
    </location>
</feature>
<organism evidence="3 4">
    <name type="scientific">Actinacidiphila polyblastidii</name>
    <dbReference type="NCBI Taxonomy" id="3110430"/>
    <lineage>
        <taxon>Bacteria</taxon>
        <taxon>Bacillati</taxon>
        <taxon>Actinomycetota</taxon>
        <taxon>Actinomycetes</taxon>
        <taxon>Kitasatosporales</taxon>
        <taxon>Streptomycetaceae</taxon>
        <taxon>Actinacidiphila</taxon>
    </lineage>
</organism>
<feature type="compositionally biased region" description="Low complexity" evidence="1">
    <location>
        <begin position="61"/>
        <end position="80"/>
    </location>
</feature>
<evidence type="ECO:0000313" key="3">
    <source>
        <dbReference type="EMBL" id="MEE4542105.1"/>
    </source>
</evidence>
<feature type="region of interest" description="Disordered" evidence="1">
    <location>
        <begin position="28"/>
        <end position="83"/>
    </location>
</feature>
<sequence>MKHTTAVAVLVTALSAAALAALTGCGGAAGGDAKPRASDGAGATPVQALPSAPDPRSIKVPSAAAPAGASAGPAPTGPTADLSPVDAWTRAAATMAGQKSASLTLDIRNQDGGSVHAVSSVADDGDCVGHFTEGGGRGEVIHVGQKEYLRGDARLWAWEDRQEGLPGSDTALFVGRWVAGPLAQLGAFDVDAMCSLPEAVGNVTADFSGLKQVRGPFTVAGRQAVSLTQTGSTDSITLYIPMTGPAVVLKAVQRGDATVTTTFADLGRPVRAKAPANALGGS</sequence>
<dbReference type="RefSeq" id="WP_330794025.1">
    <property type="nucleotide sequence ID" value="NZ_JAZEWV010000005.1"/>
</dbReference>
<comment type="caution">
    <text evidence="3">The sequence shown here is derived from an EMBL/GenBank/DDBJ whole genome shotgun (WGS) entry which is preliminary data.</text>
</comment>
<dbReference type="Gene3D" id="2.50.20.20">
    <property type="match status" value="1"/>
</dbReference>
<evidence type="ECO:0000313" key="4">
    <source>
        <dbReference type="Proteomes" id="UP001344658"/>
    </source>
</evidence>
<protein>
    <recommendedName>
        <fullName evidence="5">Lipoprotein</fullName>
    </recommendedName>
</protein>
<dbReference type="Proteomes" id="UP001344658">
    <property type="component" value="Unassembled WGS sequence"/>
</dbReference>
<reference evidence="3 4" key="1">
    <citation type="submission" date="2023-12" db="EMBL/GenBank/DDBJ databases">
        <title>Streptomyces sp. V4-01.</title>
        <authorList>
            <person name="Somphong A."/>
            <person name="Phongsopitanun W."/>
        </authorList>
    </citation>
    <scope>NUCLEOTIDE SEQUENCE [LARGE SCALE GENOMIC DNA]</scope>
    <source>
        <strain evidence="3 4">V4-01</strain>
    </source>
</reference>
<evidence type="ECO:0000256" key="1">
    <source>
        <dbReference type="SAM" id="MobiDB-lite"/>
    </source>
</evidence>
<evidence type="ECO:0008006" key="5">
    <source>
        <dbReference type="Google" id="ProtNLM"/>
    </source>
</evidence>